<evidence type="ECO:0000313" key="7">
    <source>
        <dbReference type="EMBL" id="GGF33236.1"/>
    </source>
</evidence>
<keyword evidence="4 6" id="KW-1133">Transmembrane helix</keyword>
<comment type="caution">
    <text evidence="7">The sequence shown here is derived from an EMBL/GenBank/DDBJ whole genome shotgun (WGS) entry which is preliminary data.</text>
</comment>
<keyword evidence="5 6" id="KW-0472">Membrane</keyword>
<dbReference type="Proteomes" id="UP000649179">
    <property type="component" value="Unassembled WGS sequence"/>
</dbReference>
<evidence type="ECO:0000313" key="8">
    <source>
        <dbReference type="Proteomes" id="UP000649179"/>
    </source>
</evidence>
<dbReference type="PANTHER" id="PTHR30213">
    <property type="entry name" value="INNER MEMBRANE PROTEIN YHJD"/>
    <property type="match status" value="1"/>
</dbReference>
<dbReference type="RefSeq" id="WP_188777658.1">
    <property type="nucleotide sequence ID" value="NZ_BMKQ01000001.1"/>
</dbReference>
<proteinExistence type="predicted"/>
<dbReference type="Pfam" id="PF03631">
    <property type="entry name" value="Virul_fac_BrkB"/>
    <property type="match status" value="1"/>
</dbReference>
<organism evidence="7 8">
    <name type="scientific">Marmoricola endophyticus</name>
    <dbReference type="NCBI Taxonomy" id="2040280"/>
    <lineage>
        <taxon>Bacteria</taxon>
        <taxon>Bacillati</taxon>
        <taxon>Actinomycetota</taxon>
        <taxon>Actinomycetes</taxon>
        <taxon>Propionibacteriales</taxon>
        <taxon>Nocardioidaceae</taxon>
        <taxon>Marmoricola</taxon>
    </lineage>
</organism>
<evidence type="ECO:0000256" key="6">
    <source>
        <dbReference type="SAM" id="Phobius"/>
    </source>
</evidence>
<accession>A0A917B9R3</accession>
<dbReference type="EMBL" id="BMKQ01000001">
    <property type="protein sequence ID" value="GGF33236.1"/>
    <property type="molecule type" value="Genomic_DNA"/>
</dbReference>
<sequence length="353" mass="37477">MSRVTEAADDAKSRLARARERWPVLDHVIRMQQRYGAANASQQAGAVTYFAFLSFFPLLALGFFVVGIVARVYPGVRQNLLDGIDQVLPGLIGNGSGELSLDDVQTFAGFAAVIGVLGVLYAGLGWLSSLREALVVVFDLPPGETPNFVVGKLRDLISLVLLGVVLIGSVAISGVVGAFSGALLDLVGLETTFAWLVTLVSVLLGLAANALLFYSLFRLLAAPPLSNRALWSGAALGAIGFEILKQLSSLLLASTKNQPAFQAFGIALILVVWFNYFSRVVLYAAAWAHTDADATADREAAEAQRLADEEAERTRFVAPTEPQRLSPAAVFAAGAASAVALVGVVRRRARPPR</sequence>
<gene>
    <name evidence="7" type="ORF">GCM10011519_03360</name>
</gene>
<comment type="subcellular location">
    <subcellularLocation>
        <location evidence="1">Cell membrane</location>
        <topology evidence="1">Multi-pass membrane protein</topology>
    </subcellularLocation>
</comment>
<reference evidence="7" key="2">
    <citation type="submission" date="2020-09" db="EMBL/GenBank/DDBJ databases">
        <authorList>
            <person name="Sun Q."/>
            <person name="Zhou Y."/>
        </authorList>
    </citation>
    <scope>NUCLEOTIDE SEQUENCE</scope>
    <source>
        <strain evidence="7">CGMCC 1.16067</strain>
    </source>
</reference>
<keyword evidence="2" id="KW-1003">Cell membrane</keyword>
<evidence type="ECO:0000256" key="5">
    <source>
        <dbReference type="ARBA" id="ARBA00023136"/>
    </source>
</evidence>
<evidence type="ECO:0000256" key="2">
    <source>
        <dbReference type="ARBA" id="ARBA00022475"/>
    </source>
</evidence>
<evidence type="ECO:0000256" key="3">
    <source>
        <dbReference type="ARBA" id="ARBA00022692"/>
    </source>
</evidence>
<dbReference type="AlphaFoldDB" id="A0A917B9R3"/>
<keyword evidence="8" id="KW-1185">Reference proteome</keyword>
<reference evidence="7" key="1">
    <citation type="journal article" date="2014" name="Int. J. Syst. Evol. Microbiol.">
        <title>Complete genome sequence of Corynebacterium casei LMG S-19264T (=DSM 44701T), isolated from a smear-ripened cheese.</title>
        <authorList>
            <consortium name="US DOE Joint Genome Institute (JGI-PGF)"/>
            <person name="Walter F."/>
            <person name="Albersmeier A."/>
            <person name="Kalinowski J."/>
            <person name="Ruckert C."/>
        </authorList>
    </citation>
    <scope>NUCLEOTIDE SEQUENCE</scope>
    <source>
        <strain evidence="7">CGMCC 1.16067</strain>
    </source>
</reference>
<dbReference type="InterPro" id="IPR017039">
    <property type="entry name" value="Virul_fac_BrkB"/>
</dbReference>
<evidence type="ECO:0000256" key="1">
    <source>
        <dbReference type="ARBA" id="ARBA00004651"/>
    </source>
</evidence>
<protein>
    <submittedName>
        <fullName evidence="7">Inner membrane protein YhjD</fullName>
    </submittedName>
</protein>
<feature type="transmembrane region" description="Helical" evidence="6">
    <location>
        <begin position="156"/>
        <end position="181"/>
    </location>
</feature>
<keyword evidence="3 6" id="KW-0812">Transmembrane</keyword>
<feature type="transmembrane region" description="Helical" evidence="6">
    <location>
        <begin position="229"/>
        <end position="247"/>
    </location>
</feature>
<name>A0A917B9R3_9ACTN</name>
<feature type="transmembrane region" description="Helical" evidence="6">
    <location>
        <begin position="193"/>
        <end position="217"/>
    </location>
</feature>
<dbReference type="PANTHER" id="PTHR30213:SF1">
    <property type="entry name" value="INNER MEMBRANE PROTEIN YHJD"/>
    <property type="match status" value="1"/>
</dbReference>
<feature type="transmembrane region" description="Helical" evidence="6">
    <location>
        <begin position="259"/>
        <end position="277"/>
    </location>
</feature>
<evidence type="ECO:0000256" key="4">
    <source>
        <dbReference type="ARBA" id="ARBA00022989"/>
    </source>
</evidence>
<dbReference type="GO" id="GO:0005886">
    <property type="term" value="C:plasma membrane"/>
    <property type="evidence" value="ECO:0007669"/>
    <property type="project" value="UniProtKB-SubCell"/>
</dbReference>
<feature type="transmembrane region" description="Helical" evidence="6">
    <location>
        <begin position="107"/>
        <end position="127"/>
    </location>
</feature>
<feature type="transmembrane region" description="Helical" evidence="6">
    <location>
        <begin position="49"/>
        <end position="70"/>
    </location>
</feature>